<accession>A0A1M4SAP0</accession>
<gene>
    <name evidence="5" type="ORF">SAMN02745133_00044</name>
</gene>
<dbReference type="RefSeq" id="WP_073233896.1">
    <property type="nucleotide sequence ID" value="NZ_FQUY01000001.1"/>
</dbReference>
<dbReference type="Proteomes" id="UP000184148">
    <property type="component" value="Unassembled WGS sequence"/>
</dbReference>
<feature type="region of interest" description="Disordered" evidence="3">
    <location>
        <begin position="65"/>
        <end position="100"/>
    </location>
</feature>
<dbReference type="PANTHER" id="PTHR42855">
    <property type="entry name" value="ABC TRANSPORTER ATP-BINDING SUBUNIT"/>
    <property type="match status" value="1"/>
</dbReference>
<evidence type="ECO:0000313" key="5">
    <source>
        <dbReference type="EMBL" id="SHE29261.1"/>
    </source>
</evidence>
<keyword evidence="1" id="KW-0547">Nucleotide-binding</keyword>
<keyword evidence="6" id="KW-1185">Reference proteome</keyword>
<protein>
    <submittedName>
        <fullName evidence="5">ABC transporter</fullName>
    </submittedName>
</protein>
<name>A0A1M4SAP0_9FIRM</name>
<sequence length="100" mass="10910">MVSHDRYFLDKVAGKIIELEFGTAKTYKTNYSGFIDLKARQQEALLKQAAGRNRPGPGFYSTQYGSGCHRQKCPEPSEGAGENGISGSSGAQTKTDPFFL</sequence>
<evidence type="ECO:0000313" key="6">
    <source>
        <dbReference type="Proteomes" id="UP000184148"/>
    </source>
</evidence>
<evidence type="ECO:0000256" key="2">
    <source>
        <dbReference type="ARBA" id="ARBA00022840"/>
    </source>
</evidence>
<dbReference type="AlphaFoldDB" id="A0A1M4SAP0"/>
<feature type="compositionally biased region" description="Polar residues" evidence="3">
    <location>
        <begin position="85"/>
        <end position="100"/>
    </location>
</feature>
<dbReference type="Pfam" id="PF12848">
    <property type="entry name" value="ABC_tran_Xtn"/>
    <property type="match status" value="1"/>
</dbReference>
<evidence type="ECO:0000256" key="1">
    <source>
        <dbReference type="ARBA" id="ARBA00022741"/>
    </source>
</evidence>
<keyword evidence="2" id="KW-0067">ATP-binding</keyword>
<evidence type="ECO:0000259" key="4">
    <source>
        <dbReference type="Pfam" id="PF12848"/>
    </source>
</evidence>
<evidence type="ECO:0000256" key="3">
    <source>
        <dbReference type="SAM" id="MobiDB-lite"/>
    </source>
</evidence>
<dbReference type="InterPro" id="IPR051309">
    <property type="entry name" value="ABCF_ATPase"/>
</dbReference>
<feature type="domain" description="ABC-transporter extension" evidence="4">
    <location>
        <begin position="17"/>
        <end position="50"/>
    </location>
</feature>
<dbReference type="EMBL" id="FQUY01000001">
    <property type="protein sequence ID" value="SHE29261.1"/>
    <property type="molecule type" value="Genomic_DNA"/>
</dbReference>
<proteinExistence type="predicted"/>
<reference evidence="6" key="1">
    <citation type="submission" date="2016-11" db="EMBL/GenBank/DDBJ databases">
        <authorList>
            <person name="Varghese N."/>
            <person name="Submissions S."/>
        </authorList>
    </citation>
    <scope>NUCLEOTIDE SEQUENCE [LARGE SCALE GENOMIC DNA]</scope>
    <source>
        <strain evidence="6">DSM 12395</strain>
    </source>
</reference>
<dbReference type="InterPro" id="IPR032781">
    <property type="entry name" value="ABC_tran_Xtn"/>
</dbReference>
<dbReference type="PANTHER" id="PTHR42855:SF1">
    <property type="entry name" value="ABC TRANSPORTER DOMAIN-CONTAINING PROTEIN"/>
    <property type="match status" value="1"/>
</dbReference>
<dbReference type="STRING" id="1121429.SAMN02745133_00044"/>
<organism evidence="5 6">
    <name type="scientific">Desulforamulus putei DSM 12395</name>
    <dbReference type="NCBI Taxonomy" id="1121429"/>
    <lineage>
        <taxon>Bacteria</taxon>
        <taxon>Bacillati</taxon>
        <taxon>Bacillota</taxon>
        <taxon>Clostridia</taxon>
        <taxon>Eubacteriales</taxon>
        <taxon>Peptococcaceae</taxon>
        <taxon>Desulforamulus</taxon>
    </lineage>
</organism>